<keyword evidence="4" id="KW-1185">Reference proteome</keyword>
<feature type="transmembrane region" description="Helical" evidence="2">
    <location>
        <begin position="276"/>
        <end position="300"/>
    </location>
</feature>
<proteinExistence type="predicted"/>
<keyword evidence="2" id="KW-0472">Membrane</keyword>
<sequence>MTTPQSTIYPGWYGAPQGPPPPPPPPMLGPQRPRYREPGWTIWPHRIWPLDPLAAAPRRLLMLALVVGVVGAAFWRVSVLSVGYPLIGLMVLSVVYGTAERRPTCSEWLGITVTVALLAVPALLAAEWLGLLCVLAAWLVGWGTLAGGRTWTAAFTGPFVPWLLPARVIGWVRRAVPEGGLVWRGRPSAVRIGIVATVTVVLALVFGGLFASADPAFARLVGLLVPEWNPFEAYARALVCGIVVCFVLFGGYLVRFAPKLDALAPRPMRPLPNWEWALPLAVLDVLFIGFVAVQATVLFGGHAHVLQTEGLTYAEYARQGFWQLLGVSALTLLVLSGVIRVARRQAASDRRLLRILVGILCATSVVVVISAIHRMWLYQQAYGFSTERLMVITIELWLGAVFILVAAAGIRMTGRWLPRAILMAGAVALLGLAATNPERLIAERNIDRYEQTGVLDTAYLFRLSSDIEPALARLPGPMRVCAMYRSDDRDPWYEFNLSRWRATHDGTPRGDECSQYRRKSR</sequence>
<reference evidence="4" key="1">
    <citation type="submission" date="2023-07" db="EMBL/GenBank/DDBJ databases">
        <authorList>
            <person name="Deng Y."/>
            <person name="Zhang Y.-Q."/>
        </authorList>
    </citation>
    <scope>NUCLEOTIDE SEQUENCE [LARGE SCALE GENOMIC DNA]</scope>
    <source>
        <strain evidence="4">CPCC 205710</strain>
    </source>
</reference>
<feature type="transmembrane region" description="Helical" evidence="2">
    <location>
        <begin position="233"/>
        <end position="255"/>
    </location>
</feature>
<evidence type="ECO:0000256" key="2">
    <source>
        <dbReference type="SAM" id="Phobius"/>
    </source>
</evidence>
<dbReference type="Pfam" id="PF13687">
    <property type="entry name" value="DUF4153"/>
    <property type="match status" value="1"/>
</dbReference>
<evidence type="ECO:0000313" key="3">
    <source>
        <dbReference type="EMBL" id="MCT7657876.1"/>
    </source>
</evidence>
<dbReference type="InterPro" id="IPR025291">
    <property type="entry name" value="DUF4153"/>
</dbReference>
<feature type="transmembrane region" description="Helical" evidence="2">
    <location>
        <begin position="320"/>
        <end position="341"/>
    </location>
</feature>
<feature type="transmembrane region" description="Helical" evidence="2">
    <location>
        <begin position="389"/>
        <end position="409"/>
    </location>
</feature>
<feature type="region of interest" description="Disordered" evidence="1">
    <location>
        <begin position="1"/>
        <end position="31"/>
    </location>
</feature>
<feature type="transmembrane region" description="Helical" evidence="2">
    <location>
        <begin position="192"/>
        <end position="213"/>
    </location>
</feature>
<gene>
    <name evidence="3" type="ORF">N4S67_05525</name>
</gene>
<dbReference type="RefSeq" id="WP_260991882.1">
    <property type="nucleotide sequence ID" value="NZ_JAODWD010000001.1"/>
</dbReference>
<keyword evidence="2" id="KW-1133">Transmembrane helix</keyword>
<feature type="transmembrane region" description="Helical" evidence="2">
    <location>
        <begin position="353"/>
        <end position="377"/>
    </location>
</feature>
<keyword evidence="2" id="KW-0812">Transmembrane</keyword>
<comment type="caution">
    <text evidence="3">The sequence shown here is derived from an EMBL/GenBank/DDBJ whole genome shotgun (WGS) entry which is preliminary data.</text>
</comment>
<feature type="transmembrane region" description="Helical" evidence="2">
    <location>
        <begin position="151"/>
        <end position="172"/>
    </location>
</feature>
<accession>A0ABT2M6I4</accession>
<feature type="transmembrane region" description="Helical" evidence="2">
    <location>
        <begin position="83"/>
        <end position="99"/>
    </location>
</feature>
<dbReference type="Proteomes" id="UP001206639">
    <property type="component" value="Unassembled WGS sequence"/>
</dbReference>
<protein>
    <submittedName>
        <fullName evidence="3">DUF4173 domain-containing protein</fullName>
    </submittedName>
</protein>
<dbReference type="EMBL" id="JAODWD010000001">
    <property type="protein sequence ID" value="MCT7657876.1"/>
    <property type="molecule type" value="Genomic_DNA"/>
</dbReference>
<evidence type="ECO:0000313" key="4">
    <source>
        <dbReference type="Proteomes" id="UP001206639"/>
    </source>
</evidence>
<name>A0ABT2M6I4_9MYCO</name>
<evidence type="ECO:0000256" key="1">
    <source>
        <dbReference type="SAM" id="MobiDB-lite"/>
    </source>
</evidence>
<feature type="compositionally biased region" description="Pro residues" evidence="1">
    <location>
        <begin position="17"/>
        <end position="28"/>
    </location>
</feature>
<feature type="transmembrane region" description="Helical" evidence="2">
    <location>
        <begin position="111"/>
        <end position="139"/>
    </location>
</feature>
<organism evidence="3 4">
    <name type="scientific">Mycobacterium deserti</name>
    <dbReference type="NCBI Taxonomy" id="2978347"/>
    <lineage>
        <taxon>Bacteria</taxon>
        <taxon>Bacillati</taxon>
        <taxon>Actinomycetota</taxon>
        <taxon>Actinomycetes</taxon>
        <taxon>Mycobacteriales</taxon>
        <taxon>Mycobacteriaceae</taxon>
        <taxon>Mycobacterium</taxon>
    </lineage>
</organism>